<accession>A0A3L7K2F4</accession>
<sequence length="186" mass="22113">MNHQDRNQFLEKQTRAFTAGTAEMIDNQWVFFDEETDEASMLEYYIDHEIEVFRFNQWEKGKLRDNGKIKLPYGTVSLDHAAAIRIRKNLVFSLEMLLDDLNDDAFVQFITSLNSAHFSIYDCIYCHNHLSFLSKEGRREGVNFLMFDNSENICSVQHHFRYSQKDQDRFELTLNTGKRFIIEKFN</sequence>
<dbReference type="AlphaFoldDB" id="A0A3L7K2F4"/>
<name>A0A3L7K2F4_9BACI</name>
<keyword evidence="2" id="KW-1185">Reference proteome</keyword>
<protein>
    <submittedName>
        <fullName evidence="1">DUF2777 domain-containing protein</fullName>
    </submittedName>
</protein>
<proteinExistence type="predicted"/>
<evidence type="ECO:0000313" key="1">
    <source>
        <dbReference type="EMBL" id="RLQ97236.1"/>
    </source>
</evidence>
<dbReference type="EMBL" id="RCVZ01000002">
    <property type="protein sequence ID" value="RLQ97236.1"/>
    <property type="molecule type" value="Genomic_DNA"/>
</dbReference>
<dbReference type="Proteomes" id="UP000276770">
    <property type="component" value="Unassembled WGS sequence"/>
</dbReference>
<dbReference type="Pfam" id="PF10949">
    <property type="entry name" value="DUF2777"/>
    <property type="match status" value="1"/>
</dbReference>
<dbReference type="OrthoDB" id="2923064at2"/>
<evidence type="ECO:0000313" key="2">
    <source>
        <dbReference type="Proteomes" id="UP000276770"/>
    </source>
</evidence>
<gene>
    <name evidence="1" type="ORF">D9X91_03535</name>
</gene>
<reference evidence="1 2" key="1">
    <citation type="submission" date="2018-10" db="EMBL/GenBank/DDBJ databases">
        <title>Falsibacillus sp. genome draft.</title>
        <authorList>
            <person name="Shi S."/>
        </authorList>
    </citation>
    <scope>NUCLEOTIDE SEQUENCE [LARGE SCALE GENOMIC DNA]</scope>
    <source>
        <strain evidence="1 2">GY 10110</strain>
    </source>
</reference>
<comment type="caution">
    <text evidence="1">The sequence shown here is derived from an EMBL/GenBank/DDBJ whole genome shotgun (WGS) entry which is preliminary data.</text>
</comment>
<dbReference type="InterPro" id="IPR024488">
    <property type="entry name" value="DUF2777"/>
</dbReference>
<organism evidence="1 2">
    <name type="scientific">Falsibacillus albus</name>
    <dbReference type="NCBI Taxonomy" id="2478915"/>
    <lineage>
        <taxon>Bacteria</taxon>
        <taxon>Bacillati</taxon>
        <taxon>Bacillota</taxon>
        <taxon>Bacilli</taxon>
        <taxon>Bacillales</taxon>
        <taxon>Bacillaceae</taxon>
        <taxon>Falsibacillus</taxon>
    </lineage>
</organism>
<dbReference type="RefSeq" id="WP_121679186.1">
    <property type="nucleotide sequence ID" value="NZ_RCVZ01000002.1"/>
</dbReference>